<organism evidence="3 4">
    <name type="scientific">Halostreptopolyspora alba</name>
    <dbReference type="NCBI Taxonomy" id="2487137"/>
    <lineage>
        <taxon>Bacteria</taxon>
        <taxon>Bacillati</taxon>
        <taxon>Actinomycetota</taxon>
        <taxon>Actinomycetes</taxon>
        <taxon>Streptosporangiales</taxon>
        <taxon>Nocardiopsidaceae</taxon>
        <taxon>Halostreptopolyspora</taxon>
    </lineage>
</organism>
<dbReference type="OrthoDB" id="3730669at2"/>
<name>A0A3N0ECX2_9ACTN</name>
<accession>A0A3N0ECX2</accession>
<proteinExistence type="predicted"/>
<keyword evidence="1" id="KW-0472">Membrane</keyword>
<feature type="transmembrane region" description="Helical" evidence="1">
    <location>
        <begin position="36"/>
        <end position="60"/>
    </location>
</feature>
<feature type="transmembrane region" description="Helical" evidence="1">
    <location>
        <begin position="66"/>
        <end position="86"/>
    </location>
</feature>
<dbReference type="InterPro" id="IPR005182">
    <property type="entry name" value="YdbS-like_PH"/>
</dbReference>
<keyword evidence="4" id="KW-1185">Reference proteome</keyword>
<dbReference type="PANTHER" id="PTHR34473">
    <property type="entry name" value="UPF0699 TRANSMEMBRANE PROTEIN YDBS"/>
    <property type="match status" value="1"/>
</dbReference>
<dbReference type="RefSeq" id="WP_123200465.1">
    <property type="nucleotide sequence ID" value="NZ_RJMB01000005.1"/>
</dbReference>
<sequence length="181" mass="19435">MTAPRTATGEASGQLRLRPPRHRVERRAIAHWSLRAALVSVGVVAVPAVATVAVSVMAAAPPVAVGGLWALTAVVAVPALAVTLVMPQWRYRVHRWETTNEAVYTLAGWFWQEWRVAPMSRIQTVDTQRGPLQRLFGLSTVTVTTASAAGPLRIDGLDSERAVAVAEHLTEVTQATEGDAT</sequence>
<evidence type="ECO:0000313" key="3">
    <source>
        <dbReference type="EMBL" id="RNL85686.1"/>
    </source>
</evidence>
<evidence type="ECO:0000259" key="2">
    <source>
        <dbReference type="Pfam" id="PF03703"/>
    </source>
</evidence>
<dbReference type="EMBL" id="RJMB01000005">
    <property type="protein sequence ID" value="RNL85686.1"/>
    <property type="molecule type" value="Genomic_DNA"/>
</dbReference>
<comment type="caution">
    <text evidence="3">The sequence shown here is derived from an EMBL/GenBank/DDBJ whole genome shotgun (WGS) entry which is preliminary data.</text>
</comment>
<dbReference type="Pfam" id="PF03703">
    <property type="entry name" value="bPH_2"/>
    <property type="match status" value="1"/>
</dbReference>
<gene>
    <name evidence="3" type="ORF">EFW17_06845</name>
</gene>
<reference evidence="3 4" key="1">
    <citation type="submission" date="2018-11" db="EMBL/GenBank/DDBJ databases">
        <title>The genome draft of YIM 96095.</title>
        <authorList>
            <person name="Tang S.-K."/>
            <person name="Chunyu W.-X."/>
            <person name="Feng Y.-Z."/>
        </authorList>
    </citation>
    <scope>NUCLEOTIDE SEQUENCE [LARGE SCALE GENOMIC DNA]</scope>
    <source>
        <strain evidence="3 4">YIM 96095</strain>
    </source>
</reference>
<keyword evidence="1" id="KW-0812">Transmembrane</keyword>
<evidence type="ECO:0000313" key="4">
    <source>
        <dbReference type="Proteomes" id="UP000269198"/>
    </source>
</evidence>
<dbReference type="AlphaFoldDB" id="A0A3N0ECX2"/>
<dbReference type="PANTHER" id="PTHR34473:SF3">
    <property type="entry name" value="TRANSMEMBRANE PROTEIN-RELATED"/>
    <property type="match status" value="1"/>
</dbReference>
<feature type="domain" description="YdbS-like PH" evidence="2">
    <location>
        <begin position="91"/>
        <end position="169"/>
    </location>
</feature>
<dbReference type="Proteomes" id="UP000269198">
    <property type="component" value="Unassembled WGS sequence"/>
</dbReference>
<protein>
    <submittedName>
        <fullName evidence="3">PH domain-containing protein</fullName>
    </submittedName>
</protein>
<evidence type="ECO:0000256" key="1">
    <source>
        <dbReference type="SAM" id="Phobius"/>
    </source>
</evidence>
<keyword evidence="1" id="KW-1133">Transmembrane helix</keyword>